<sequence>MELLMAFCCCGPFVLVALWFLMIKSSVDRDNRKGRCASCSGRGKVFQGTNSYSTTCTSCNGTGQYRPYS</sequence>
<keyword evidence="2" id="KW-1185">Reference proteome</keyword>
<dbReference type="Proteomes" id="UP001519654">
    <property type="component" value="Unassembled WGS sequence"/>
</dbReference>
<name>A0ABS5YGC1_9ACTN</name>
<proteinExistence type="predicted"/>
<dbReference type="Gene3D" id="6.20.20.10">
    <property type="match status" value="1"/>
</dbReference>
<evidence type="ECO:0008006" key="3">
    <source>
        <dbReference type="Google" id="ProtNLM"/>
    </source>
</evidence>
<comment type="caution">
    <text evidence="1">The sequence shown here is derived from an EMBL/GenBank/DDBJ whole genome shotgun (WGS) entry which is preliminary data.</text>
</comment>
<dbReference type="InterPro" id="IPR036410">
    <property type="entry name" value="HSP_DnaJ_Cys-rich_dom_sf"/>
</dbReference>
<gene>
    <name evidence="1" type="ORF">KOI35_03305</name>
</gene>
<protein>
    <recommendedName>
        <fullName evidence="3">CR-type domain-containing protein</fullName>
    </recommendedName>
</protein>
<organism evidence="1 2">
    <name type="scientific">Paractinoplanes bogorensis</name>
    <dbReference type="NCBI Taxonomy" id="1610840"/>
    <lineage>
        <taxon>Bacteria</taxon>
        <taxon>Bacillati</taxon>
        <taxon>Actinomycetota</taxon>
        <taxon>Actinomycetes</taxon>
        <taxon>Micromonosporales</taxon>
        <taxon>Micromonosporaceae</taxon>
        <taxon>Paractinoplanes</taxon>
    </lineage>
</organism>
<dbReference type="RefSeq" id="WP_215784468.1">
    <property type="nucleotide sequence ID" value="NZ_JAHKKG010000001.1"/>
</dbReference>
<dbReference type="EMBL" id="JAHKKG010000001">
    <property type="protein sequence ID" value="MBU2662529.1"/>
    <property type="molecule type" value="Genomic_DNA"/>
</dbReference>
<evidence type="ECO:0000313" key="2">
    <source>
        <dbReference type="Proteomes" id="UP001519654"/>
    </source>
</evidence>
<dbReference type="SUPFAM" id="SSF57938">
    <property type="entry name" value="DnaJ/Hsp40 cysteine-rich domain"/>
    <property type="match status" value="1"/>
</dbReference>
<reference evidence="1 2" key="1">
    <citation type="submission" date="2021-06" db="EMBL/GenBank/DDBJ databases">
        <title>Actinoplanes lichenicola sp. nov., and Actinoplanes ovalisporus sp. nov., isolated from lichen in Thailand.</title>
        <authorList>
            <person name="Saeng-In P."/>
            <person name="Kanchanasin P."/>
            <person name="Yuki M."/>
            <person name="Kudo T."/>
            <person name="Ohkuma M."/>
            <person name="Phongsopitanun W."/>
            <person name="Tanasupawat S."/>
        </authorList>
    </citation>
    <scope>NUCLEOTIDE SEQUENCE [LARGE SCALE GENOMIC DNA]</scope>
    <source>
        <strain evidence="1 2">NBRC 110975</strain>
    </source>
</reference>
<accession>A0ABS5YGC1</accession>
<evidence type="ECO:0000313" key="1">
    <source>
        <dbReference type="EMBL" id="MBU2662529.1"/>
    </source>
</evidence>